<accession>A0A9D2HGX8</accession>
<reference evidence="2" key="2">
    <citation type="submission" date="2021-04" db="EMBL/GenBank/DDBJ databases">
        <authorList>
            <person name="Gilroy R."/>
        </authorList>
    </citation>
    <scope>NUCLEOTIDE SEQUENCE</scope>
    <source>
        <strain evidence="2">CHK178-16964</strain>
    </source>
</reference>
<reference evidence="2" key="1">
    <citation type="journal article" date="2021" name="PeerJ">
        <title>Extensive microbial diversity within the chicken gut microbiome revealed by metagenomics and culture.</title>
        <authorList>
            <person name="Gilroy R."/>
            <person name="Ravi A."/>
            <person name="Getino M."/>
            <person name="Pursley I."/>
            <person name="Horton D.L."/>
            <person name="Alikhan N.F."/>
            <person name="Baker D."/>
            <person name="Gharbi K."/>
            <person name="Hall N."/>
            <person name="Watson M."/>
            <person name="Adriaenssens E.M."/>
            <person name="Foster-Nyarko E."/>
            <person name="Jarju S."/>
            <person name="Secka A."/>
            <person name="Antonio M."/>
            <person name="Oren A."/>
            <person name="Chaudhuri R.R."/>
            <person name="La Ragione R."/>
            <person name="Hildebrand F."/>
            <person name="Pallen M.J."/>
        </authorList>
    </citation>
    <scope>NUCLEOTIDE SEQUENCE</scope>
    <source>
        <strain evidence="2">CHK178-16964</strain>
    </source>
</reference>
<dbReference type="Pfam" id="PF09578">
    <property type="entry name" value="Spore_YabQ"/>
    <property type="match status" value="1"/>
</dbReference>
<keyword evidence="1" id="KW-1133">Transmembrane helix</keyword>
<sequence length="116" mass="13233">MTAFIAYQLKLLYMSLALGAFLMFSYDILRILRALVRHGSLAVGIEDIIYWLYAGVMTFGLLYGQNDGKLRAYAIAGVFAGMVLYDRLFSRVLAKRLKKLKKYFTIKDNSSSSKKR</sequence>
<feature type="transmembrane region" description="Helical" evidence="1">
    <location>
        <begin position="70"/>
        <end position="89"/>
    </location>
</feature>
<keyword evidence="1" id="KW-0472">Membrane</keyword>
<protein>
    <submittedName>
        <fullName evidence="2">Spore cortex biosynthesis protein YabQ</fullName>
    </submittedName>
</protein>
<evidence type="ECO:0000313" key="3">
    <source>
        <dbReference type="Proteomes" id="UP000823900"/>
    </source>
</evidence>
<dbReference type="EMBL" id="DWZA01000063">
    <property type="protein sequence ID" value="HJA71370.1"/>
    <property type="molecule type" value="Genomic_DNA"/>
</dbReference>
<organism evidence="2 3">
    <name type="scientific">Candidatus Lachnoclostridium stercoravium</name>
    <dbReference type="NCBI Taxonomy" id="2838633"/>
    <lineage>
        <taxon>Bacteria</taxon>
        <taxon>Bacillati</taxon>
        <taxon>Bacillota</taxon>
        <taxon>Clostridia</taxon>
        <taxon>Lachnospirales</taxon>
        <taxon>Lachnospiraceae</taxon>
    </lineage>
</organism>
<dbReference type="InterPro" id="IPR019074">
    <property type="entry name" value="YabQ"/>
</dbReference>
<dbReference type="Proteomes" id="UP000823900">
    <property type="component" value="Unassembled WGS sequence"/>
</dbReference>
<evidence type="ECO:0000313" key="2">
    <source>
        <dbReference type="EMBL" id="HJA71370.1"/>
    </source>
</evidence>
<keyword evidence="1" id="KW-0812">Transmembrane</keyword>
<gene>
    <name evidence="2" type="ORF">IAA07_07285</name>
</gene>
<feature type="transmembrane region" description="Helical" evidence="1">
    <location>
        <begin position="12"/>
        <end position="29"/>
    </location>
</feature>
<dbReference type="AlphaFoldDB" id="A0A9D2HGX8"/>
<comment type="caution">
    <text evidence="2">The sequence shown here is derived from an EMBL/GenBank/DDBJ whole genome shotgun (WGS) entry which is preliminary data.</text>
</comment>
<evidence type="ECO:0000256" key="1">
    <source>
        <dbReference type="SAM" id="Phobius"/>
    </source>
</evidence>
<name>A0A9D2HGX8_9FIRM</name>
<dbReference type="NCBIfam" id="TIGR02893">
    <property type="entry name" value="spore_yabQ"/>
    <property type="match status" value="1"/>
</dbReference>
<feature type="transmembrane region" description="Helical" evidence="1">
    <location>
        <begin position="41"/>
        <end position="64"/>
    </location>
</feature>
<proteinExistence type="predicted"/>